<sequence>MADVTIDDYTLRNALYGAARDCGRTAFEQGNFAREHHHIGDDTGRLALAALRSLGSHDAMAVVVEYLTSVNRHLDHDGKVPIPLAAVLSSLPQALPGASDDEVETIRLALEVNAEDYWGAPL</sequence>
<protein>
    <submittedName>
        <fullName evidence="1">Uncharacterized protein</fullName>
    </submittedName>
</protein>
<reference evidence="1 2" key="1">
    <citation type="submission" date="2019-03" db="EMBL/GenBank/DDBJ databases">
        <title>Diversity of the mouse oral microbiome.</title>
        <authorList>
            <person name="Joseph S."/>
            <person name="Aduse-Opoku J."/>
            <person name="Curtis M."/>
            <person name="Wade W."/>
            <person name="Hashim A."/>
        </authorList>
    </citation>
    <scope>NUCLEOTIDE SEQUENCE [LARGE SCALE GENOMIC DNA]</scope>
    <source>
        <strain evidence="1 2">P1012</strain>
    </source>
</reference>
<dbReference type="EMBL" id="SPQB01000014">
    <property type="protein sequence ID" value="TFU33082.1"/>
    <property type="molecule type" value="Genomic_DNA"/>
</dbReference>
<name>A0A4Y9FXS1_9MICO</name>
<comment type="caution">
    <text evidence="1">The sequence shown here is derived from an EMBL/GenBank/DDBJ whole genome shotgun (WGS) entry which is preliminary data.</text>
</comment>
<organism evidence="1 2">
    <name type="scientific">Microbacterium paludicola</name>
    <dbReference type="NCBI Taxonomy" id="300019"/>
    <lineage>
        <taxon>Bacteria</taxon>
        <taxon>Bacillati</taxon>
        <taxon>Actinomycetota</taxon>
        <taxon>Actinomycetes</taxon>
        <taxon>Micrococcales</taxon>
        <taxon>Microbacteriaceae</taxon>
        <taxon>Microbacterium</taxon>
    </lineage>
</organism>
<evidence type="ECO:0000313" key="1">
    <source>
        <dbReference type="EMBL" id="TFU33082.1"/>
    </source>
</evidence>
<dbReference type="RefSeq" id="WP_135114260.1">
    <property type="nucleotide sequence ID" value="NZ_JADGLL010000014.1"/>
</dbReference>
<gene>
    <name evidence="1" type="ORF">E4U02_07655</name>
</gene>
<proteinExistence type="predicted"/>
<dbReference type="Proteomes" id="UP000298358">
    <property type="component" value="Unassembled WGS sequence"/>
</dbReference>
<accession>A0A4Y9FXS1</accession>
<keyword evidence="2" id="KW-1185">Reference proteome</keyword>
<evidence type="ECO:0000313" key="2">
    <source>
        <dbReference type="Proteomes" id="UP000298358"/>
    </source>
</evidence>
<dbReference type="AlphaFoldDB" id="A0A4Y9FXS1"/>